<comment type="catalytic activity">
    <reaction evidence="4">
        <text>(R)-pantoate + NADP(+) = 2-dehydropantoate + NADPH + H(+)</text>
        <dbReference type="Rhea" id="RHEA:16233"/>
        <dbReference type="ChEBI" id="CHEBI:11561"/>
        <dbReference type="ChEBI" id="CHEBI:15378"/>
        <dbReference type="ChEBI" id="CHEBI:15980"/>
        <dbReference type="ChEBI" id="CHEBI:57783"/>
        <dbReference type="ChEBI" id="CHEBI:58349"/>
        <dbReference type="EC" id="1.1.1.169"/>
    </reaction>
</comment>
<dbReference type="InterPro" id="IPR013328">
    <property type="entry name" value="6PGD_dom2"/>
</dbReference>
<name>A0ABX3R2D2_9MYCO</name>
<dbReference type="EC" id="1.1.1.169" evidence="4"/>
<keyword evidence="4" id="KW-0566">Pantothenate biosynthesis</keyword>
<dbReference type="InterPro" id="IPR036291">
    <property type="entry name" value="NAD(P)-bd_dom_sf"/>
</dbReference>
<dbReference type="NCBIfam" id="NF009541">
    <property type="entry name" value="PRK12921.1-1"/>
    <property type="match status" value="1"/>
</dbReference>
<feature type="domain" description="Ketopantoate reductase N-terminal" evidence="5">
    <location>
        <begin position="15"/>
        <end position="156"/>
    </location>
</feature>
<evidence type="ECO:0000256" key="4">
    <source>
        <dbReference type="RuleBase" id="RU362068"/>
    </source>
</evidence>
<accession>A0ABX3R2D2</accession>
<dbReference type="InterPro" id="IPR003710">
    <property type="entry name" value="ApbA"/>
</dbReference>
<sequence>MPSLGGNFCPIATTIALVGPGAVGTTVAALLHKAGHPVLLCGRTARDAVELRPDGGDPIVVPGPVHTDPGRVPGPVDVVVLAVKATQNDEVAGWLARLCAEHTVVLVLQNGVEQVEQVQPHCPSSPVVPGIVWYGAETHPEGWVRLRTEARLVLPSGPSAEGVAALLRDAGCQVDCDPDFITAAWRKLLVNALAGLMVLTGRRSGMFRRDDIAALSRRYVAECLAVARAEGARLPDDTVDEMVRLFRAAPEDMGTSMLADRENHRRQEWDIRNGVIIRKARAHGLPAPISDVLVPLLAASSDGPG</sequence>
<dbReference type="InterPro" id="IPR008927">
    <property type="entry name" value="6-PGluconate_DH-like_C_sf"/>
</dbReference>
<evidence type="ECO:0000313" key="7">
    <source>
        <dbReference type="EMBL" id="OQZ88170.1"/>
    </source>
</evidence>
<evidence type="ECO:0000313" key="8">
    <source>
        <dbReference type="Proteomes" id="UP000192319"/>
    </source>
</evidence>
<dbReference type="PANTHER" id="PTHR21708:SF26">
    <property type="entry name" value="2-DEHYDROPANTOATE 2-REDUCTASE"/>
    <property type="match status" value="1"/>
</dbReference>
<keyword evidence="8" id="KW-1185">Reference proteome</keyword>
<dbReference type="Pfam" id="PF08546">
    <property type="entry name" value="ApbA_C"/>
    <property type="match status" value="1"/>
</dbReference>
<dbReference type="EMBL" id="MVHD01000066">
    <property type="protein sequence ID" value="OQZ88170.1"/>
    <property type="molecule type" value="Genomic_DNA"/>
</dbReference>
<dbReference type="InterPro" id="IPR051402">
    <property type="entry name" value="KPR-Related"/>
</dbReference>
<feature type="domain" description="Ketopantoate reductase C-terminal" evidence="6">
    <location>
        <begin position="179"/>
        <end position="298"/>
    </location>
</feature>
<dbReference type="NCBIfam" id="NF005091">
    <property type="entry name" value="PRK06522.2-2"/>
    <property type="match status" value="1"/>
</dbReference>
<dbReference type="Gene3D" id="3.40.50.720">
    <property type="entry name" value="NAD(P)-binding Rossmann-like Domain"/>
    <property type="match status" value="1"/>
</dbReference>
<dbReference type="Proteomes" id="UP000192319">
    <property type="component" value="Unassembled WGS sequence"/>
</dbReference>
<dbReference type="SUPFAM" id="SSF51735">
    <property type="entry name" value="NAD(P)-binding Rossmann-fold domains"/>
    <property type="match status" value="1"/>
</dbReference>
<keyword evidence="2 4" id="KW-0521">NADP</keyword>
<evidence type="ECO:0000256" key="3">
    <source>
        <dbReference type="ARBA" id="ARBA00023002"/>
    </source>
</evidence>
<organism evidence="7 8">
    <name type="scientific">Mycobacterium alsense</name>
    <dbReference type="NCBI Taxonomy" id="324058"/>
    <lineage>
        <taxon>Bacteria</taxon>
        <taxon>Bacillati</taxon>
        <taxon>Actinomycetota</taxon>
        <taxon>Actinomycetes</taxon>
        <taxon>Mycobacteriales</taxon>
        <taxon>Mycobacteriaceae</taxon>
        <taxon>Mycobacterium</taxon>
    </lineage>
</organism>
<comment type="function">
    <text evidence="4">Catalyzes the NADPH-dependent reduction of ketopantoate into pantoic acid.</text>
</comment>
<evidence type="ECO:0000256" key="2">
    <source>
        <dbReference type="ARBA" id="ARBA00022857"/>
    </source>
</evidence>
<evidence type="ECO:0000259" key="5">
    <source>
        <dbReference type="Pfam" id="PF02558"/>
    </source>
</evidence>
<evidence type="ECO:0000259" key="6">
    <source>
        <dbReference type="Pfam" id="PF08546"/>
    </source>
</evidence>
<reference evidence="7 8" key="1">
    <citation type="submission" date="2017-02" db="EMBL/GenBank/DDBJ databases">
        <title>The new phylogeny of genus Mycobacterium.</title>
        <authorList>
            <person name="Tortoli E."/>
            <person name="Trovato A."/>
            <person name="Cirillo D.M."/>
        </authorList>
    </citation>
    <scope>NUCLEOTIDE SEQUENCE [LARGE SCALE GENOMIC DNA]</scope>
    <source>
        <strain evidence="7 8">DSM 45230</strain>
    </source>
</reference>
<comment type="caution">
    <text evidence="7">The sequence shown here is derived from an EMBL/GenBank/DDBJ whole genome shotgun (WGS) entry which is preliminary data.</text>
</comment>
<dbReference type="PANTHER" id="PTHR21708">
    <property type="entry name" value="PROBABLE 2-DEHYDROPANTOATE 2-REDUCTASE"/>
    <property type="match status" value="1"/>
</dbReference>
<gene>
    <name evidence="7" type="ORF">BST11_24090</name>
</gene>
<dbReference type="NCBIfam" id="TIGR00745">
    <property type="entry name" value="apbA_panE"/>
    <property type="match status" value="1"/>
</dbReference>
<protein>
    <recommendedName>
        <fullName evidence="4">2-dehydropantoate 2-reductase</fullName>
        <ecNumber evidence="4">1.1.1.169</ecNumber>
    </recommendedName>
    <alternativeName>
        <fullName evidence="4">Ketopantoate reductase</fullName>
    </alternativeName>
</protein>
<dbReference type="InterPro" id="IPR013332">
    <property type="entry name" value="KPR_N"/>
</dbReference>
<keyword evidence="3 4" id="KW-0560">Oxidoreductase</keyword>
<proteinExistence type="inferred from homology"/>
<dbReference type="Gene3D" id="1.10.1040.10">
    <property type="entry name" value="N-(1-d-carboxylethyl)-l-norvaline Dehydrogenase, domain 2"/>
    <property type="match status" value="1"/>
</dbReference>
<comment type="similarity">
    <text evidence="1 4">Belongs to the ketopantoate reductase family.</text>
</comment>
<evidence type="ECO:0000256" key="1">
    <source>
        <dbReference type="ARBA" id="ARBA00007870"/>
    </source>
</evidence>
<dbReference type="Pfam" id="PF02558">
    <property type="entry name" value="ApbA"/>
    <property type="match status" value="1"/>
</dbReference>
<dbReference type="InterPro" id="IPR013752">
    <property type="entry name" value="KPA_reductase"/>
</dbReference>
<dbReference type="SUPFAM" id="SSF48179">
    <property type="entry name" value="6-phosphogluconate dehydrogenase C-terminal domain-like"/>
    <property type="match status" value="1"/>
</dbReference>
<comment type="pathway">
    <text evidence="4">Cofactor biosynthesis; (R)-pantothenate biosynthesis; (R)-pantoate from 3-methyl-2-oxobutanoate: step 2/2.</text>
</comment>